<protein>
    <submittedName>
        <fullName evidence="1">Uncharacterized protein</fullName>
    </submittedName>
</protein>
<gene>
    <name evidence="1" type="ORF">DERP_001599</name>
</gene>
<accession>A0ABQ8JB02</accession>
<reference evidence="1 2" key="1">
    <citation type="journal article" date="2018" name="J. Allergy Clin. Immunol.">
        <title>High-quality assembly of Dermatophagoides pteronyssinus genome and transcriptome reveals a wide range of novel allergens.</title>
        <authorList>
            <person name="Liu X.Y."/>
            <person name="Yang K.Y."/>
            <person name="Wang M.Q."/>
            <person name="Kwok J.S."/>
            <person name="Zeng X."/>
            <person name="Yang Z."/>
            <person name="Xiao X.J."/>
            <person name="Lau C.P."/>
            <person name="Li Y."/>
            <person name="Huang Z.M."/>
            <person name="Ba J.G."/>
            <person name="Yim A.K."/>
            <person name="Ouyang C.Y."/>
            <person name="Ngai S.M."/>
            <person name="Chan T.F."/>
            <person name="Leung E.L."/>
            <person name="Liu L."/>
            <person name="Liu Z.G."/>
            <person name="Tsui S.K."/>
        </authorList>
    </citation>
    <scope>NUCLEOTIDE SEQUENCE [LARGE SCALE GENOMIC DNA]</scope>
    <source>
        <strain evidence="1">Derp</strain>
    </source>
</reference>
<proteinExistence type="predicted"/>
<dbReference type="Proteomes" id="UP000887458">
    <property type="component" value="Unassembled WGS sequence"/>
</dbReference>
<comment type="caution">
    <text evidence="1">The sequence shown here is derived from an EMBL/GenBank/DDBJ whole genome shotgun (WGS) entry which is preliminary data.</text>
</comment>
<evidence type="ECO:0000313" key="1">
    <source>
        <dbReference type="EMBL" id="KAH9419768.1"/>
    </source>
</evidence>
<organism evidence="1 2">
    <name type="scientific">Dermatophagoides pteronyssinus</name>
    <name type="common">European house dust mite</name>
    <dbReference type="NCBI Taxonomy" id="6956"/>
    <lineage>
        <taxon>Eukaryota</taxon>
        <taxon>Metazoa</taxon>
        <taxon>Ecdysozoa</taxon>
        <taxon>Arthropoda</taxon>
        <taxon>Chelicerata</taxon>
        <taxon>Arachnida</taxon>
        <taxon>Acari</taxon>
        <taxon>Acariformes</taxon>
        <taxon>Sarcoptiformes</taxon>
        <taxon>Astigmata</taxon>
        <taxon>Psoroptidia</taxon>
        <taxon>Analgoidea</taxon>
        <taxon>Pyroglyphidae</taxon>
        <taxon>Dermatophagoidinae</taxon>
        <taxon>Dermatophagoides</taxon>
    </lineage>
</organism>
<name>A0ABQ8JB02_DERPT</name>
<reference evidence="1 2" key="2">
    <citation type="journal article" date="2022" name="Mol. Biol. Evol.">
        <title>Comparative Genomics Reveals Insights into the Divergent Evolution of Astigmatic Mites and Household Pest Adaptations.</title>
        <authorList>
            <person name="Xiong Q."/>
            <person name="Wan A.T."/>
            <person name="Liu X."/>
            <person name="Fung C.S."/>
            <person name="Xiao X."/>
            <person name="Malainual N."/>
            <person name="Hou J."/>
            <person name="Wang L."/>
            <person name="Wang M."/>
            <person name="Yang K.Y."/>
            <person name="Cui Y."/>
            <person name="Leung E.L."/>
            <person name="Nong W."/>
            <person name="Shin S.K."/>
            <person name="Au S.W."/>
            <person name="Jeong K.Y."/>
            <person name="Chew F.T."/>
            <person name="Hui J.H."/>
            <person name="Leung T.F."/>
            <person name="Tungtrongchitr A."/>
            <person name="Zhong N."/>
            <person name="Liu Z."/>
            <person name="Tsui S.K."/>
        </authorList>
    </citation>
    <scope>NUCLEOTIDE SEQUENCE [LARGE SCALE GENOMIC DNA]</scope>
    <source>
        <strain evidence="1">Derp</strain>
    </source>
</reference>
<sequence length="59" mass="6633">MSLISIIAEKNVLFFSFGNTPPPPSIYTSKQAHQVVYPMDINTNPISPVFNMGHRQINE</sequence>
<evidence type="ECO:0000313" key="2">
    <source>
        <dbReference type="Proteomes" id="UP000887458"/>
    </source>
</evidence>
<dbReference type="EMBL" id="NJHN03000054">
    <property type="protein sequence ID" value="KAH9419768.1"/>
    <property type="molecule type" value="Genomic_DNA"/>
</dbReference>
<keyword evidence="2" id="KW-1185">Reference proteome</keyword>